<keyword evidence="3" id="KW-1185">Reference proteome</keyword>
<dbReference type="EMBL" id="PXYI01000003">
    <property type="protein sequence ID" value="PSJ40989.1"/>
    <property type="molecule type" value="Genomic_DNA"/>
</dbReference>
<protein>
    <submittedName>
        <fullName evidence="2">Alkyl hydroperoxide reductase</fullName>
    </submittedName>
</protein>
<dbReference type="SUPFAM" id="SSF52833">
    <property type="entry name" value="Thioredoxin-like"/>
    <property type="match status" value="1"/>
</dbReference>
<dbReference type="Proteomes" id="UP000241167">
    <property type="component" value="Unassembled WGS sequence"/>
</dbReference>
<dbReference type="Pfam" id="PF08534">
    <property type="entry name" value="Redoxin"/>
    <property type="match status" value="1"/>
</dbReference>
<dbReference type="AlphaFoldDB" id="A0A2P7QSQ0"/>
<evidence type="ECO:0000313" key="2">
    <source>
        <dbReference type="EMBL" id="PSJ40989.1"/>
    </source>
</evidence>
<evidence type="ECO:0000313" key="3">
    <source>
        <dbReference type="Proteomes" id="UP000241167"/>
    </source>
</evidence>
<proteinExistence type="predicted"/>
<dbReference type="InterPro" id="IPR050553">
    <property type="entry name" value="Thioredoxin_ResA/DsbE_sf"/>
</dbReference>
<name>A0A2P7QSQ0_9SPHN</name>
<dbReference type="PANTHER" id="PTHR42852">
    <property type="entry name" value="THIOL:DISULFIDE INTERCHANGE PROTEIN DSBE"/>
    <property type="match status" value="1"/>
</dbReference>
<dbReference type="PANTHER" id="PTHR42852:SF13">
    <property type="entry name" value="PROTEIN DIPZ"/>
    <property type="match status" value="1"/>
</dbReference>
<dbReference type="InterPro" id="IPR036249">
    <property type="entry name" value="Thioredoxin-like_sf"/>
</dbReference>
<dbReference type="Gene3D" id="3.40.30.10">
    <property type="entry name" value="Glutaredoxin"/>
    <property type="match status" value="1"/>
</dbReference>
<gene>
    <name evidence="2" type="ORF">C7I55_09390</name>
</gene>
<dbReference type="OrthoDB" id="9811352at2"/>
<reference evidence="2 3" key="1">
    <citation type="submission" date="2018-03" db="EMBL/GenBank/DDBJ databases">
        <title>The draft genome of Sphingosinicella sp. GL-C-18.</title>
        <authorList>
            <person name="Liu L."/>
            <person name="Li L."/>
            <person name="Liang L."/>
            <person name="Zhang X."/>
            <person name="Wang T."/>
        </authorList>
    </citation>
    <scope>NUCLEOTIDE SEQUENCE [LARGE SCALE GENOMIC DNA]</scope>
    <source>
        <strain evidence="2 3">GL-C-18</strain>
    </source>
</reference>
<dbReference type="GO" id="GO:0016491">
    <property type="term" value="F:oxidoreductase activity"/>
    <property type="evidence" value="ECO:0007669"/>
    <property type="project" value="InterPro"/>
</dbReference>
<evidence type="ECO:0000259" key="1">
    <source>
        <dbReference type="Pfam" id="PF08534"/>
    </source>
</evidence>
<organism evidence="2 3">
    <name type="scientific">Allosphingosinicella deserti</name>
    <dbReference type="NCBI Taxonomy" id="2116704"/>
    <lineage>
        <taxon>Bacteria</taxon>
        <taxon>Pseudomonadati</taxon>
        <taxon>Pseudomonadota</taxon>
        <taxon>Alphaproteobacteria</taxon>
        <taxon>Sphingomonadales</taxon>
        <taxon>Sphingomonadaceae</taxon>
        <taxon>Allosphingosinicella</taxon>
    </lineage>
</organism>
<dbReference type="InterPro" id="IPR013740">
    <property type="entry name" value="Redoxin"/>
</dbReference>
<sequence>MPAAPPWDVAQWFNTDRPLDLAALRGRVIVLGAFQMLCPGCVEHSIPQLKRVHALFPPGDVAVIGLHSVFEHHEAMGAIALRAFLHEYRVEFPVGIDRPGGGDPTPLTMRAYGMQGTPTTILIDRKGRLHRQTFGHLPDLQLGAEVMALVRAGPGLPDQNAGAGAVCSTTGCALM</sequence>
<accession>A0A2P7QSQ0</accession>
<feature type="domain" description="Redoxin" evidence="1">
    <location>
        <begin position="17"/>
        <end position="131"/>
    </location>
</feature>
<comment type="caution">
    <text evidence="2">The sequence shown here is derived from an EMBL/GenBank/DDBJ whole genome shotgun (WGS) entry which is preliminary data.</text>
</comment>